<name>A0A3M7Q6T9_BRAPC</name>
<dbReference type="OrthoDB" id="8064241at2759"/>
<reference evidence="1 2" key="1">
    <citation type="journal article" date="2018" name="Sci. Rep.">
        <title>Genomic signatures of local adaptation to the degree of environmental predictability in rotifers.</title>
        <authorList>
            <person name="Franch-Gras L."/>
            <person name="Hahn C."/>
            <person name="Garcia-Roger E.M."/>
            <person name="Carmona M.J."/>
            <person name="Serra M."/>
            <person name="Gomez A."/>
        </authorList>
    </citation>
    <scope>NUCLEOTIDE SEQUENCE [LARGE SCALE GENOMIC DNA]</scope>
    <source>
        <strain evidence="1">HYR1</strain>
    </source>
</reference>
<protein>
    <submittedName>
        <fullName evidence="1">Uncharacterized protein</fullName>
    </submittedName>
</protein>
<keyword evidence="2" id="KW-1185">Reference proteome</keyword>
<dbReference type="InterPro" id="IPR036691">
    <property type="entry name" value="Endo/exonu/phosph_ase_sf"/>
</dbReference>
<evidence type="ECO:0000313" key="1">
    <source>
        <dbReference type="EMBL" id="RNA07073.1"/>
    </source>
</evidence>
<organism evidence="1 2">
    <name type="scientific">Brachionus plicatilis</name>
    <name type="common">Marine rotifer</name>
    <name type="synonym">Brachionus muelleri</name>
    <dbReference type="NCBI Taxonomy" id="10195"/>
    <lineage>
        <taxon>Eukaryota</taxon>
        <taxon>Metazoa</taxon>
        <taxon>Spiralia</taxon>
        <taxon>Gnathifera</taxon>
        <taxon>Rotifera</taxon>
        <taxon>Eurotatoria</taxon>
        <taxon>Monogononta</taxon>
        <taxon>Pseudotrocha</taxon>
        <taxon>Ploima</taxon>
        <taxon>Brachionidae</taxon>
        <taxon>Brachionus</taxon>
    </lineage>
</organism>
<dbReference type="AlphaFoldDB" id="A0A3M7Q6T9"/>
<dbReference type="SUPFAM" id="SSF56219">
    <property type="entry name" value="DNase I-like"/>
    <property type="match status" value="1"/>
</dbReference>
<sequence>MNISNCKTKTIFKKRLPRNKYGGGVAILVKEGIEFIQDFSFDEFSSEILSIKLNYGKNDQFYVFSLYNPPNSHPQVLINQDMISDHFPIETSIAFDYIITVKSLSKKFNYKKF</sequence>
<comment type="caution">
    <text evidence="1">The sequence shown here is derived from an EMBL/GenBank/DDBJ whole genome shotgun (WGS) entry which is preliminary data.</text>
</comment>
<dbReference type="Gene3D" id="3.60.10.10">
    <property type="entry name" value="Endonuclease/exonuclease/phosphatase"/>
    <property type="match status" value="1"/>
</dbReference>
<dbReference type="Proteomes" id="UP000276133">
    <property type="component" value="Unassembled WGS sequence"/>
</dbReference>
<evidence type="ECO:0000313" key="2">
    <source>
        <dbReference type="Proteomes" id="UP000276133"/>
    </source>
</evidence>
<dbReference type="EMBL" id="REGN01007164">
    <property type="protein sequence ID" value="RNA07073.1"/>
    <property type="molecule type" value="Genomic_DNA"/>
</dbReference>
<accession>A0A3M7Q6T9</accession>
<gene>
    <name evidence="1" type="ORF">BpHYR1_008138</name>
</gene>
<proteinExistence type="predicted"/>